<dbReference type="InterPro" id="IPR017853">
    <property type="entry name" value="GH"/>
</dbReference>
<evidence type="ECO:0000256" key="1">
    <source>
        <dbReference type="ARBA" id="ARBA00005382"/>
    </source>
</evidence>
<dbReference type="PANTHER" id="PTHR11069:SF23">
    <property type="entry name" value="LYSOSOMAL ACID GLUCOSYLCERAMIDASE"/>
    <property type="match status" value="1"/>
</dbReference>
<reference evidence="8 9" key="1">
    <citation type="journal article" date="2018" name="Mol. Biol. Evol.">
        <title>Broad Genomic Sampling Reveals a Smut Pathogenic Ancestry of the Fungal Clade Ustilaginomycotina.</title>
        <authorList>
            <person name="Kijpornyongpan T."/>
            <person name="Mondo S.J."/>
            <person name="Barry K."/>
            <person name="Sandor L."/>
            <person name="Lee J."/>
            <person name="Lipzen A."/>
            <person name="Pangilinan J."/>
            <person name="LaButti K."/>
            <person name="Hainaut M."/>
            <person name="Henrissat B."/>
            <person name="Grigoriev I.V."/>
            <person name="Spatafora J.W."/>
            <person name="Aime M.C."/>
        </authorList>
    </citation>
    <scope>NUCLEOTIDE SEQUENCE [LARGE SCALE GENOMIC DNA]</scope>
    <source>
        <strain evidence="8 9">MCA 3645</strain>
    </source>
</reference>
<evidence type="ECO:0000256" key="2">
    <source>
        <dbReference type="ARBA" id="ARBA00022729"/>
    </source>
</evidence>
<keyword evidence="4" id="KW-0326">Glycosidase</keyword>
<dbReference type="PANTHER" id="PTHR11069">
    <property type="entry name" value="GLUCOSYLCERAMIDASE"/>
    <property type="match status" value="1"/>
</dbReference>
<dbReference type="SUPFAM" id="SSF51445">
    <property type="entry name" value="(Trans)glycosidases"/>
    <property type="match status" value="1"/>
</dbReference>
<evidence type="ECO:0000256" key="5">
    <source>
        <dbReference type="SAM" id="MobiDB-lite"/>
    </source>
</evidence>
<dbReference type="InParanoid" id="A0A317XND9"/>
<evidence type="ECO:0000313" key="9">
    <source>
        <dbReference type="Proteomes" id="UP000246740"/>
    </source>
</evidence>
<evidence type="ECO:0000256" key="4">
    <source>
        <dbReference type="RuleBase" id="RU361188"/>
    </source>
</evidence>
<dbReference type="Proteomes" id="UP000246740">
    <property type="component" value="Unassembled WGS sequence"/>
</dbReference>
<name>A0A317XND9_9BASI</name>
<dbReference type="STRING" id="1882483.A0A317XND9"/>
<keyword evidence="3 4" id="KW-0378">Hydrolase</keyword>
<dbReference type="Pfam" id="PF02055">
    <property type="entry name" value="Glyco_hydro_30"/>
    <property type="match status" value="1"/>
</dbReference>
<evidence type="ECO:0000313" key="8">
    <source>
        <dbReference type="EMBL" id="PWY99786.1"/>
    </source>
</evidence>
<feature type="domain" description="Glycosyl hydrolase family 30 TIM-barrel" evidence="7">
    <location>
        <begin position="81"/>
        <end position="242"/>
    </location>
</feature>
<proteinExistence type="inferred from homology"/>
<organism evidence="8 9">
    <name type="scientific">Testicularia cyperi</name>
    <dbReference type="NCBI Taxonomy" id="1882483"/>
    <lineage>
        <taxon>Eukaryota</taxon>
        <taxon>Fungi</taxon>
        <taxon>Dikarya</taxon>
        <taxon>Basidiomycota</taxon>
        <taxon>Ustilaginomycotina</taxon>
        <taxon>Ustilaginomycetes</taxon>
        <taxon>Ustilaginales</taxon>
        <taxon>Anthracoideaceae</taxon>
        <taxon>Testicularia</taxon>
    </lineage>
</organism>
<dbReference type="EMBL" id="KZ819194">
    <property type="protein sequence ID" value="PWY99786.1"/>
    <property type="molecule type" value="Genomic_DNA"/>
</dbReference>
<dbReference type="GO" id="GO:0016020">
    <property type="term" value="C:membrane"/>
    <property type="evidence" value="ECO:0007669"/>
    <property type="project" value="GOC"/>
</dbReference>
<dbReference type="OrthoDB" id="2160638at2759"/>
<feature type="chain" id="PRO_5016371356" evidence="6">
    <location>
        <begin position="22"/>
        <end position="640"/>
    </location>
</feature>
<evidence type="ECO:0000256" key="6">
    <source>
        <dbReference type="SAM" id="SignalP"/>
    </source>
</evidence>
<dbReference type="AlphaFoldDB" id="A0A317XND9"/>
<feature type="region of interest" description="Disordered" evidence="5">
    <location>
        <begin position="584"/>
        <end position="640"/>
    </location>
</feature>
<keyword evidence="9" id="KW-1185">Reference proteome</keyword>
<dbReference type="GO" id="GO:0004348">
    <property type="term" value="F:glucosylceramidase activity"/>
    <property type="evidence" value="ECO:0007669"/>
    <property type="project" value="InterPro"/>
</dbReference>
<evidence type="ECO:0000259" key="7">
    <source>
        <dbReference type="Pfam" id="PF02055"/>
    </source>
</evidence>
<evidence type="ECO:0000256" key="3">
    <source>
        <dbReference type="ARBA" id="ARBA00022801"/>
    </source>
</evidence>
<feature type="compositionally biased region" description="Gly residues" evidence="5">
    <location>
        <begin position="594"/>
        <end position="629"/>
    </location>
</feature>
<feature type="region of interest" description="Disordered" evidence="5">
    <location>
        <begin position="401"/>
        <end position="444"/>
    </location>
</feature>
<accession>A0A317XND9</accession>
<dbReference type="InterPro" id="IPR001139">
    <property type="entry name" value="Glyco_hydro_30"/>
</dbReference>
<feature type="signal peptide" evidence="6">
    <location>
        <begin position="1"/>
        <end position="21"/>
    </location>
</feature>
<dbReference type="GO" id="GO:0006680">
    <property type="term" value="P:glucosylceramide catabolic process"/>
    <property type="evidence" value="ECO:0007669"/>
    <property type="project" value="TreeGrafter"/>
</dbReference>
<gene>
    <name evidence="8" type="ORF">BCV70DRAFT_227049</name>
</gene>
<protein>
    <submittedName>
        <fullName evidence="8">Glycoside hydrolase</fullName>
    </submittedName>
</protein>
<dbReference type="Gene3D" id="3.20.20.80">
    <property type="entry name" value="Glycosidases"/>
    <property type="match status" value="1"/>
</dbReference>
<feature type="compositionally biased region" description="Low complexity" evidence="5">
    <location>
        <begin position="402"/>
        <end position="419"/>
    </location>
</feature>
<sequence length="640" mass="68599">MRVIWSLLGLAATAAIPLGSAQIVIDKMLSSNWNATKVTEFSNPQIPFVDGAALTQSQKPTKKSPYYIGINVLEHQVHQVVDAFGGGITDSVAIELKTNHPKDYDDLLHLLFSPDEAWLQQGGVAVRVPLGACDFGITPYTYDDTADGSDDPNFELFSINKAPKMWATLKDILPDLKIFSAPWSAPGWMKTGGDDDQPLFGGSLKTGYEEVFAKYLIRSVVDIKKLHNINIFALSLLNEPLIPRLGYPTMKMTSDQAIKVVAIVRKGLNDAGLSNTKLVAWDFNWDTTDYALQVLDADPTPWDGVAWHGYAGNATGQGVVSSAYPDKEVYFTEFTQITQYLNEPYKNMKNTASSLIVGSIRYGARSIVLWNLNEDGMTSPHLDGVCDNCLASVFVLPEAADDPSTSTAGSTTSVAKAGTDTSGDANKSNRRRRRAVAVDQPKRRLSEVTLDPTTNAVAPKDLKDVKTTGTQKVYTSDLFKRSSDFSVLKHLSTAVRPIEQSTQFSKRIGVTSTDETSEFGGNMLVQAFRQDGVKPGITRFSLVVVNQNDHYESGLFEDVTAVISFRGQIAKVITPPGLYTISWEAPTNPTSGSSGKGSTGTGSTTGGSGSAGGKGTGTGAGTSGTGTGTEGAADAKPKST</sequence>
<keyword evidence="2 6" id="KW-0732">Signal</keyword>
<comment type="similarity">
    <text evidence="1 4">Belongs to the glycosyl hydrolase 30 family.</text>
</comment>
<dbReference type="InterPro" id="IPR033453">
    <property type="entry name" value="Glyco_hydro_30_TIM-barrel"/>
</dbReference>